<dbReference type="EMBL" id="SJSK01000002">
    <property type="protein sequence ID" value="TCC91744.1"/>
    <property type="molecule type" value="Genomic_DNA"/>
</dbReference>
<organism evidence="3 4">
    <name type="scientific">Pedobacter frigiditerrae</name>
    <dbReference type="NCBI Taxonomy" id="2530452"/>
    <lineage>
        <taxon>Bacteria</taxon>
        <taxon>Pseudomonadati</taxon>
        <taxon>Bacteroidota</taxon>
        <taxon>Sphingobacteriia</taxon>
        <taxon>Sphingobacteriales</taxon>
        <taxon>Sphingobacteriaceae</taxon>
        <taxon>Pedobacter</taxon>
    </lineage>
</organism>
<comment type="caution">
    <text evidence="3">The sequence shown here is derived from an EMBL/GenBank/DDBJ whole genome shotgun (WGS) entry which is preliminary data.</text>
</comment>
<evidence type="ECO:0000313" key="3">
    <source>
        <dbReference type="EMBL" id="TCC91744.1"/>
    </source>
</evidence>
<keyword evidence="4" id="KW-1185">Reference proteome</keyword>
<accession>A0A4R0N0D5</accession>
<dbReference type="InterPro" id="IPR024749">
    <property type="entry name" value="Collagen-bd_put"/>
</dbReference>
<dbReference type="Pfam" id="PF12904">
    <property type="entry name" value="Collagen_bind_2"/>
    <property type="match status" value="1"/>
</dbReference>
<dbReference type="Proteomes" id="UP000292884">
    <property type="component" value="Unassembled WGS sequence"/>
</dbReference>
<sequence length="459" mass="51775">MKKLLILFVINILILIAFNTKSSAKTNVLNGLKVSGNKHYLLDAKTNEPVFILATTAWNINALTYKEIDVLLKSTAKNGFNSIMFALDFYPQATEKNVYGEQAYIGPEKTDLNPKYFAYCDYIVKKCAEYQIYPMLYAMWSGKTTGIMNSYTTNQLYTLGKKIGQQYKNHKHVILVAGGESTPKFIEVEPVNAIGRGLKEGSKGANLVSVHPCSPHSSSEFFRNEDWVDFWMIQGKSNIKGIGYDFRHLVSRDFNLAPTKPTIMIEHRYETGIAEDPIIQRRSLYLSVFSGSFGFAYGHNALWQMTPHTAQKWMLISWKAGVENWQQALNTPAQQQLKYIKTLINAIPLVNSVPDQSLLLTTQKDSISYKIPVLRDGNGEQNKSTFILAYLNDSQTISIKTTSLGANLDAYWFDTINGKPKLIGKKIKNNGIFKADKMMGDSDCVLVLFNSAKKYKLPR</sequence>
<protein>
    <submittedName>
        <fullName evidence="3">DUF4038 domain-containing protein</fullName>
    </submittedName>
</protein>
<dbReference type="AlphaFoldDB" id="A0A4R0N0D5"/>
<feature type="domain" description="Apiosidase-like catalytic" evidence="2">
    <location>
        <begin position="37"/>
        <end position="349"/>
    </location>
</feature>
<reference evidence="3 4" key="1">
    <citation type="submission" date="2019-02" db="EMBL/GenBank/DDBJ databases">
        <title>Pedobacter sp. RP-1-13 sp. nov., isolated from Arctic soil.</title>
        <authorList>
            <person name="Dahal R.H."/>
        </authorList>
    </citation>
    <scope>NUCLEOTIDE SEQUENCE [LARGE SCALE GENOMIC DNA]</scope>
    <source>
        <strain evidence="3 4">RP-1-13</strain>
    </source>
</reference>
<dbReference type="SUPFAM" id="SSF51445">
    <property type="entry name" value="(Trans)glycosidases"/>
    <property type="match status" value="1"/>
</dbReference>
<evidence type="ECO:0000259" key="2">
    <source>
        <dbReference type="Pfam" id="PF13204"/>
    </source>
</evidence>
<proteinExistence type="predicted"/>
<dbReference type="RefSeq" id="WP_131552683.1">
    <property type="nucleotide sequence ID" value="NZ_SJSK01000002.1"/>
</dbReference>
<dbReference type="InterPro" id="IPR017853">
    <property type="entry name" value="GH"/>
</dbReference>
<dbReference type="OrthoDB" id="59486at2"/>
<feature type="domain" description="Putative collagen-binding" evidence="1">
    <location>
        <begin position="353"/>
        <end position="448"/>
    </location>
</feature>
<dbReference type="PANTHER" id="PTHR37836:SF3">
    <property type="entry name" value="ENDOGLUCANASE"/>
    <property type="match status" value="1"/>
</dbReference>
<evidence type="ECO:0000259" key="1">
    <source>
        <dbReference type="Pfam" id="PF12904"/>
    </source>
</evidence>
<gene>
    <name evidence="3" type="ORF">EZ428_08295</name>
</gene>
<dbReference type="InterPro" id="IPR025277">
    <property type="entry name" value="Apiosidase-like_cat_dom"/>
</dbReference>
<dbReference type="Gene3D" id="3.20.20.80">
    <property type="entry name" value="Glycosidases"/>
    <property type="match status" value="1"/>
</dbReference>
<evidence type="ECO:0000313" key="4">
    <source>
        <dbReference type="Proteomes" id="UP000292884"/>
    </source>
</evidence>
<name>A0A4R0N0D5_9SPHI</name>
<dbReference type="PANTHER" id="PTHR37836">
    <property type="entry name" value="LMO1036 PROTEIN"/>
    <property type="match status" value="1"/>
</dbReference>
<dbReference type="Pfam" id="PF13204">
    <property type="entry name" value="Apiosidase"/>
    <property type="match status" value="1"/>
</dbReference>